<keyword evidence="6" id="KW-1185">Reference proteome</keyword>
<dbReference type="Gene3D" id="3.30.559.30">
    <property type="entry name" value="Nonribosomal peptide synthetase, condensation domain"/>
    <property type="match status" value="5"/>
</dbReference>
<dbReference type="SUPFAM" id="SSF47336">
    <property type="entry name" value="ACP-like"/>
    <property type="match status" value="5"/>
</dbReference>
<reference evidence="5 6" key="1">
    <citation type="submission" date="2016-08" db="EMBL/GenBank/DDBJ databases">
        <title>A Parts List for Fungal Cellulosomes Revealed by Comparative Genomics.</title>
        <authorList>
            <consortium name="DOE Joint Genome Institute"/>
            <person name="Haitjema C.H."/>
            <person name="Gilmore S.P."/>
            <person name="Henske J.K."/>
            <person name="Solomon K.V."/>
            <person name="De Groot R."/>
            <person name="Kuo A."/>
            <person name="Mondo S.J."/>
            <person name="Salamov A.A."/>
            <person name="Labutti K."/>
            <person name="Zhao Z."/>
            <person name="Chiniquy J."/>
            <person name="Barry K."/>
            <person name="Brewer H.M."/>
            <person name="Purvine S.O."/>
            <person name="Wright A.T."/>
            <person name="Boxma B."/>
            <person name="Van Alen T."/>
            <person name="Hackstein J.H."/>
            <person name="Baker S.E."/>
            <person name="Grigoriev I.V."/>
            <person name="O'Malley M.A."/>
        </authorList>
    </citation>
    <scope>NUCLEOTIDE SEQUENCE [LARGE SCALE GENOMIC DNA]</scope>
    <source>
        <strain evidence="5 6">G1</strain>
    </source>
</reference>
<feature type="domain" description="Carrier" evidence="4">
    <location>
        <begin position="4843"/>
        <end position="4920"/>
    </location>
</feature>
<evidence type="ECO:0000256" key="1">
    <source>
        <dbReference type="ARBA" id="ARBA00022450"/>
    </source>
</evidence>
<evidence type="ECO:0000313" key="5">
    <source>
        <dbReference type="EMBL" id="ORY29850.1"/>
    </source>
</evidence>
<dbReference type="FunFam" id="3.30.300.30:FF:000015">
    <property type="entry name" value="Nonribosomal peptide synthase SidD"/>
    <property type="match status" value="2"/>
</dbReference>
<evidence type="ECO:0000256" key="2">
    <source>
        <dbReference type="ARBA" id="ARBA00022553"/>
    </source>
</evidence>
<dbReference type="Pfam" id="PF00501">
    <property type="entry name" value="AMP-binding"/>
    <property type="match status" value="5"/>
</dbReference>
<dbReference type="PANTHER" id="PTHR45527">
    <property type="entry name" value="NONRIBOSOMAL PEPTIDE SYNTHETASE"/>
    <property type="match status" value="1"/>
</dbReference>
<keyword evidence="3" id="KW-0436">Ligase</keyword>
<dbReference type="FunFam" id="3.40.50.980:FF:000001">
    <property type="entry name" value="Non-ribosomal peptide synthetase"/>
    <property type="match status" value="5"/>
</dbReference>
<dbReference type="InterPro" id="IPR001242">
    <property type="entry name" value="Condensation_dom"/>
</dbReference>
<dbReference type="PROSITE" id="PS00012">
    <property type="entry name" value="PHOSPHOPANTETHEINE"/>
    <property type="match status" value="5"/>
</dbReference>
<dbReference type="InterPro" id="IPR000873">
    <property type="entry name" value="AMP-dep_synth/lig_dom"/>
</dbReference>
<dbReference type="PROSITE" id="PS50075">
    <property type="entry name" value="CARRIER"/>
    <property type="match status" value="5"/>
</dbReference>
<dbReference type="Gene3D" id="2.30.38.10">
    <property type="entry name" value="Luciferase, Domain 3"/>
    <property type="match status" value="5"/>
</dbReference>
<dbReference type="InterPro" id="IPR025110">
    <property type="entry name" value="AMP-bd_C"/>
</dbReference>
<keyword evidence="2" id="KW-0597">Phosphoprotein</keyword>
<dbReference type="InterPro" id="IPR020845">
    <property type="entry name" value="AMP-binding_CS"/>
</dbReference>
<feature type="domain" description="Carrier" evidence="4">
    <location>
        <begin position="2657"/>
        <end position="2734"/>
    </location>
</feature>
<dbReference type="Pfam" id="PF00550">
    <property type="entry name" value="PP-binding"/>
    <property type="match status" value="5"/>
</dbReference>
<gene>
    <name evidence="5" type="ORF">LY90DRAFT_512777</name>
</gene>
<proteinExistence type="predicted"/>
<dbReference type="InterPro" id="IPR010071">
    <property type="entry name" value="AA_adenyl_dom"/>
</dbReference>
<dbReference type="GO" id="GO:0005737">
    <property type="term" value="C:cytoplasm"/>
    <property type="evidence" value="ECO:0007669"/>
    <property type="project" value="TreeGrafter"/>
</dbReference>
<dbReference type="NCBIfam" id="NF003417">
    <property type="entry name" value="PRK04813.1"/>
    <property type="match status" value="5"/>
</dbReference>
<keyword evidence="1" id="KW-0596">Phosphopantetheine</keyword>
<evidence type="ECO:0000313" key="6">
    <source>
        <dbReference type="Proteomes" id="UP000193920"/>
    </source>
</evidence>
<dbReference type="FunFam" id="3.30.300.30:FF:000010">
    <property type="entry name" value="Enterobactin synthetase component F"/>
    <property type="match status" value="2"/>
</dbReference>
<organism evidence="5 6">
    <name type="scientific">Neocallimastix californiae</name>
    <dbReference type="NCBI Taxonomy" id="1754190"/>
    <lineage>
        <taxon>Eukaryota</taxon>
        <taxon>Fungi</taxon>
        <taxon>Fungi incertae sedis</taxon>
        <taxon>Chytridiomycota</taxon>
        <taxon>Chytridiomycota incertae sedis</taxon>
        <taxon>Neocallimastigomycetes</taxon>
        <taxon>Neocallimastigales</taxon>
        <taxon>Neocallimastigaceae</taxon>
        <taxon>Neocallimastix</taxon>
    </lineage>
</organism>
<dbReference type="Pfam" id="PF13193">
    <property type="entry name" value="AMP-binding_C"/>
    <property type="match status" value="4"/>
</dbReference>
<dbReference type="OrthoDB" id="4920779at2759"/>
<dbReference type="InterPro" id="IPR045851">
    <property type="entry name" value="AMP-bd_C_sf"/>
</dbReference>
<dbReference type="PANTHER" id="PTHR45527:SF1">
    <property type="entry name" value="FATTY ACID SYNTHASE"/>
    <property type="match status" value="1"/>
</dbReference>
<dbReference type="NCBIfam" id="TIGR01733">
    <property type="entry name" value="AA-adenyl-dom"/>
    <property type="match status" value="5"/>
</dbReference>
<dbReference type="Gene3D" id="3.30.300.30">
    <property type="match status" value="5"/>
</dbReference>
<accession>A0A1Y2B5M5</accession>
<dbReference type="Proteomes" id="UP000193920">
    <property type="component" value="Unassembled WGS sequence"/>
</dbReference>
<evidence type="ECO:0000256" key="3">
    <source>
        <dbReference type="ARBA" id="ARBA00022598"/>
    </source>
</evidence>
<dbReference type="InterPro" id="IPR023213">
    <property type="entry name" value="CAT-like_dom_sf"/>
</dbReference>
<protein>
    <submittedName>
        <fullName evidence="5">Acetyl-CoA synthetase-like protein</fullName>
    </submittedName>
</protein>
<dbReference type="GO" id="GO:0031177">
    <property type="term" value="F:phosphopantetheine binding"/>
    <property type="evidence" value="ECO:0007669"/>
    <property type="project" value="TreeGrafter"/>
</dbReference>
<feature type="domain" description="Carrier" evidence="4">
    <location>
        <begin position="1560"/>
        <end position="1637"/>
    </location>
</feature>
<dbReference type="Gene3D" id="3.40.50.980">
    <property type="match status" value="10"/>
</dbReference>
<dbReference type="InterPro" id="IPR036736">
    <property type="entry name" value="ACP-like_sf"/>
</dbReference>
<sequence length="5570" mass="651591">MTNPEKCAIIFNDEKISYGKLDEMSNALGWYLRKQGVGRNDIIPVISERSYIYVVAILGISKAGGAFLPIDPEFPEDRISYMIDEVKPRIILKYLEYLTDDNIKFKNEKYKVIDLDSINYKNEIEYIESINDIRDICYVLFTSGTTGKPKGTIIRHDNIMNYCLNKYKYKDIFEEKEIINTFLSFTKFTFDVSIEEIVYPIFNNKCVVLCNDEEFNSPSLLSDLINKNNVEFLSVAPLKLEYFIRNEKFKESIKNLKKIILGGELLKKKQLEKMKYLKDKIIYNTYGPTETSIGCTYNLINGNLHTVIPIGRPLLNCEIYILDEYLKPVPVGVEGEIYIGGKGVGNGYLNREELNNEKFLPNPFKGDPNDKYNKIYKTGDIGKWTKDGKIICLGRMDFQVKIHGQRIELGEIEEVLKEIKEIDSCVVIDKLGKEEEKYLVGYYILKENMNTNKSKIRIYLKSKLPHYMIPNYFIELKEIPITVNGKLDRSALPEPTENDLIINDYVEAETETEKKLVTLYSKVLDIEENKIGKTSDFYELGGDSLTAIRLLAEIQKEFQVTVGMRNIMDNEIVESLGHYIDKMKNNEEIIEKIPNYGQNKYPITSQQMGVYLDSIKNENSIIYNIPNIYKLNETIDKARLKEKYSIENAINFVRPFNLEEGPLIRVGFIEDQYLLIDIHHILFDGFSGTIFIEEMNEIYNSMDNENINEESNISFIDYAIYINDKIEEGKYENQIEFYKDLFENEEIHKLSLPDNRTKNIKQDNEDVNKQYEESSFIEKEISQNQMKLIKEYVKRNNLTVTSFFLTIYGYIMSKYSGERNIYTSIMNANRNHQYNIDMIGMFVSTQPLLLKYDNSSSMDHYMKDVKELLMKIYENEDISLTEIMKNIKIPNSNNSFIYQPYTLMNGTEFENKNQMIKKINIKELLQSNSEVFFNNKFETNKEMNNIIEIFNNDKLKFDIIFNVIENKNNYNISIEYNQMKYDNEIIENISNSFIEIINHIERYNEKSSKIPYIEPALYKEIIYGFNSNQHNITSNKLYHIQIHENAIANPEKCAIVFNDETITYRKLDEMSNTLGWYLRKQGVGRNDIIPVISERSYIYVVAILGISKAGGAFLPIDPEFPEDRISYMIEEVKPKIILKYLDYLTDDNIKFLSVNYNIVDLKSMNYENKNEYIKNINDVRDICYVLFTSGTTGKPKGTIIRHDNMINYNSISYSDNGIEYKRDSYNTALAFDKFTFDQSLAEIIYSLYNNKNIIIASEEEYNNPELLASLIKNYNIDLIHSTPSRINNYIINDDFKNSLIKVKNIIFGGEGISKDIIQKIRSITDSMIFNEYGPTECTITTSIKNITIESNNRNNHFNELITIGKPLCNYEMYILDEYMKPVPVGVEGEIYIGGKGVGNGYLNREELTNERFLPNPFRGYPKDKFNKIYKTGDIGKWTKVGEIICLGRMDFQVKIHGQRIELGEIEEVMKEIEKIESCVVIDKLNSNNEKFLVGYYIVNNGKNICKNEIRNYLKTKLPQYMIPNYFIEIPKIPMNSNGKLDRRALPEPTENDLIINDYVEAETETEKKLVTLYSKVLNIEENKISKTSDFYELGGDSLIAIRILAEIQKEFLINIGMKDIMKNESIELLGKYIDELKNNEQIIEIIPNYGQNKYPITSQQMGVYLDTVKNENSIIYNIPNIYKLNETIDKARLKENIMKLISKHRVLKSVFKDEKINEEESKIFGIIDEEFENKFRFEEYSVKNAINFVRPFNLEEGPLIRVGFIEDQYLLIDIHHIVFDGFSGKIFIEEINKIYNNNNKEVNENINEENDISFIDYAIYMNDKIEKGKYENQIAFYKELFENEEIQELSLPDNNTRKNKQNKEYEKEDYVESSFIEKEISVDQSKLIKEYVKRNNLTVTSFFLTIYGYIMSKYSGQKNIYTSIINSNRNHQNTITMIGMFVSTQPLLLKYDNNNSIDQYMKSIKELLMKIYENEDISFTEIMKSIKIPNSNNSFIYQPYSLMNGTEFKGKQIIETMSIQELIEKNSEIFINNESTNNEEMNNTIEIFNNDKLKFDISFNVIENKNNYSISFEYNKNKYDSEVIENIGNSFIEIINHIEQYNEKSSKIPYIEPSIYKEIVYRFNSNQHEINNRKLYHEQIHENALANPKKCAIIFNDEKISYGKLDEMSNTLGWYLRKQGVGRNDIIPVISERSYMYVVAILGISKAGGAFLPIDPEFPEDRILYMVEQVKPKIILKYLDYLNDDNIKFLYDDFHVIDMNSINYEKETKNIENINEIHDLCYVLFTSGTTGKPKGTVIRHDNIVNYIDNNMENENNLKLNKLIFENNQNINVLGITNFTFDISYDEIILPLSKSKCLILINNILNNNSELLSKYLISKKVDIINTTPTRIKIMMENEMFRNILQNVNDIILIGEPLTYSLYLEIRKYSNCIIYNGYGPTETTITCTFKDIKYQNDNLITIGKPLCNYEMYILDEYMKPVPIGVEGEIYIGGKGVGNGYLNREELTNERFLPNPFRGDPKDKFNKIYKTGDIGKWTKDGEIICLGRMDFQVKIHGQRIELGEIEEVIKKIEEIESCVVIDKLNSNNEKFLICYYIIKNGKIISKNEIRNYLKTKLPQYMIPNYFIEIQEIPMNSNGKLDRRALPEPTENDLIINDYVEAETETEKKLVTLYSKVLNIEESKIGKTSDFYELGGDSLIAIRLIAEIQKEFQISIRMKDILNNENIELLSKHIIKIKNNEEVIEKIPKYGQNKYPITSQQMGVYLDSIKNENSIIYNIPNIYKLNETIDKARLKESIMKLISKHRVLKSVFKDEKINEEESKIFGIIDKEFENKFKFEEYSIENSINFVRPFNLEEGPLIRVGFIEDQYLLIDIHHIIFDGFSGTIFIEEINKIYNNNNKEVNENINEENDISFIDYAIYMNEKIEEGKHKNQIAFYKELFENEEIQKLTLPDNHIRKNKQNKEYVKEDYVESSFIEKEISVDQSKLIKEYVKRNNLTVTSFFLTIYGYIMSKYSGERNIYTSIMNANRNHQFTIGMIGMFVSTQPLLLKYDNNNSMDQYMKTVKELLMKIYENEDISFTEIMKNIKIPNSNNSFIYQPYSLMNGTESKGKQMIETFSIQELIQENSETFINSESTNNEEIKNSMEIFNNDKLKFDITFNINENKNNYSISIEYNKNKYDSEVIENIGNSFIEIINHIEEYNEKTSEIPYIKPSIYKEIVYGFNSNQHNISSNKLYHEQIHENAIVNPDKCAIIFNDEKISYGKLDEMSNALGWYLRKQGVGRNDIIPVISERSYMYVVAILGISKAGGAFLPIDPEFPEDRISYMIEEVKPKIILKYLDCITDNNIKFINEKYNVIDLKLMNYENKIEYIESINDVRDICYVLFTSGTTGKPKGTIIRHDNLLNCCKISLSKNNNHYYRDKFNTSLSISNFTFDISLAEIIYPLYINKECVICNSENMNNPEYISKLIHNYKVEFMVLTPSRFENYALNEKFLKSLVNLKIIIFGGEILNFQKIKQLIPYDSISFYNEYGPSEATMNCTVLPIDKENFINYSVGYPICNGEIYILDEYMKPVPVGVEGEIYIGGKGVGSGYLNKEELNKEHFLPNPFRGDPNDIYNKLYRTGDIGKWTNNGEVICLGRIDFQVKIHGHRIELSEIEEVMKLIKEIDTCIVIDKVRNQNDKYLVGYYIVNKEMNINKSKIRNYLKTKLPHYMIPNYFIEIPEIPTTINGKLNRRALPEPTENDLIINDYVEAETETEKKLVTLYSKVLNIEENKISKTSDFYELGGDSLTAIRILAEIQKEFLINIGMKDIMKNESIELLGKYIDELKNNEQIIEFIPNYGQNKYPITSQQMGVYLDTVKNENSIIYNIPNIYKLNETIDKARLKESIMKLISKHRVLKSVFKDEKINEEESKIFGIIDKEFENKFKFEEYSIENSINFVRPFNLEEGPLIRVGFIEDQYLLIDIHHIIFDGFSGKIFIEEINKIYNNNNKEVNENINEENDISFIDYAIYMNEKIEKGKYKNQISFYKELFENEEIQKLSLPYNHVKTNKYYNNNINEKYIESSFIEKSISENQSKLIKEYVKRNNLTVTSFFLTIYGYIMSKYSGERNIYTSIMNANRNHQFTIGMIGMFVSTQPLLLKYDSNSSMDQYMKTVKELLMKIYENEDISFTEIMKRIKIPNSNNSFIYQPYSIMNGSVSMDEQKIETIDIQKLLQENSNILFSNKSKSNEEMKNSKEIFNNDKLKFDITFNVIENKNNYNISIEYNKNKYDSEIIENISISFIEIINHIEKYSEKSSKIPYIESSIYREIIYGFNSNKHNISSNKLYHEQIHENALANPEKCAIVFNDENITFRKLDEMSNTLGWYLRKQGVGRNDIIPVISERSYMYVVAILGISKAGGAFLPIDPEFPEDRISYMIEEMKPKVILKYLDYLNDYNIKFLYNKYNFIDIKSIIYDNETKYIENINENQDFCYVLFTSGTTGKPKGTVIRHDNIVNYNTVAYTKCGKDYKRDTYNTALAFDKFTFDQSIAEIIYSLYNNKNIIIANEEEYNNPELLASLIKNYNIDLIHSTPSRINNYIINDDFKNSLIKVKNIIFGGEGISKDIIQKIRSITDSMIFNEYGPTECTITTSIKNITKESNNYFSELITIGKPLCNYEMYILDEYMKPVPVGVEGEIYIGGKGVGNGYLNREELTNERFLPNPFRGDPKDKFNKIYKTGDIGKWAKDGEIICLGRMDFQVKIHGQRIELGEIEEVIKEIDEIESCIVIDKLNSNNENFLVAYYIIKNGKIISKNEIRNYLKTKLPLYMIPNYFIEIQEIPMNSNGKLNRRALPEPIENDLIINEYVEAETETEKKLVKFFSKILNIEESKIGKTSDFYELGGDSLIAIRLLAKIQKEFLIKIGMKDILKNETIELLGKYIDEKLKNNEDSIEIITRYGKNEYPIISQQLGLNTKDDIKSFNIGKIENDKSNMIIFYEINNNIEIDKVIKILNIIYDRHDILKTRLYYHEENDEIKIHGKIEKSDTLSIEQYTKEDAHLFVRTYDLFKDQLIRIGIIENKILMIDINHIIGDGYSLGILYNEFNQLYNNEILDALPIQYTDYAIYYNDKIRNGKFNDQFEYYKEMFNNKILINNKIDSMKMKDEQIDFDIDNSILNSINKLIVKNKISKEAFYYTLYLFITSKYVSNEDGTYSVLINSNRNNIYKKNLIGMFVNFIPILSQVNKEKSFIENVQNNFKVLMELYNLDISFYDISNKLGIPKPKNYFQFNPRSLTHSNVDNNNNESNILIPVTKENEKLLPFDALSNYRNNVTSIYDYGFLVNENEQSVSITISAPDKTIVDDMKEECIYILNNLDFLTKNLNEIENLFYFNKNLCEIKNLLNSNNQMNNNDKYYDKESLKINNKQNNTINNSDRYNDDESLKINIKSNEYNKSVNKITNEKLLKIRNIIKQMDNIEDVVLTKTMDENNNEIITCYYISSIIINDIDIKNYLENKISSDLIPQYIQRVDYIQYDKNGKVNEATLPKININENNIKVFDKKPKIMKKNEIKNHKNKNKNKNYYSCFPFHKKQNRCVIQ</sequence>
<dbReference type="STRING" id="1754190.A0A1Y2B5M5"/>
<dbReference type="InterPro" id="IPR009081">
    <property type="entry name" value="PP-bd_ACP"/>
</dbReference>
<dbReference type="PROSITE" id="PS00455">
    <property type="entry name" value="AMP_BINDING"/>
    <property type="match status" value="5"/>
</dbReference>
<dbReference type="CDD" id="cd05930">
    <property type="entry name" value="A_NRPS"/>
    <property type="match status" value="5"/>
</dbReference>
<dbReference type="GO" id="GO:0043041">
    <property type="term" value="P:amino acid activation for nonribosomal peptide biosynthetic process"/>
    <property type="evidence" value="ECO:0007669"/>
    <property type="project" value="TreeGrafter"/>
</dbReference>
<dbReference type="SUPFAM" id="SSF52777">
    <property type="entry name" value="CoA-dependent acyltransferases"/>
    <property type="match status" value="9"/>
</dbReference>
<dbReference type="Gene3D" id="1.10.1200.10">
    <property type="entry name" value="ACP-like"/>
    <property type="match status" value="5"/>
</dbReference>
<dbReference type="GO" id="GO:0016874">
    <property type="term" value="F:ligase activity"/>
    <property type="evidence" value="ECO:0007669"/>
    <property type="project" value="UniProtKB-KW"/>
</dbReference>
<comment type="caution">
    <text evidence="5">The sequence shown here is derived from an EMBL/GenBank/DDBJ whole genome shotgun (WGS) entry which is preliminary data.</text>
</comment>
<dbReference type="EMBL" id="MCOG01000177">
    <property type="protein sequence ID" value="ORY29850.1"/>
    <property type="molecule type" value="Genomic_DNA"/>
</dbReference>
<feature type="domain" description="Carrier" evidence="4">
    <location>
        <begin position="507"/>
        <end position="584"/>
    </location>
</feature>
<dbReference type="Pfam" id="PF00668">
    <property type="entry name" value="Condensation"/>
    <property type="match status" value="5"/>
</dbReference>
<evidence type="ECO:0000259" key="4">
    <source>
        <dbReference type="PROSITE" id="PS50075"/>
    </source>
</evidence>
<dbReference type="Gene3D" id="3.30.559.10">
    <property type="entry name" value="Chloramphenicol acetyltransferase-like domain"/>
    <property type="match status" value="5"/>
</dbReference>
<dbReference type="SUPFAM" id="SSF56801">
    <property type="entry name" value="Acetyl-CoA synthetase-like"/>
    <property type="match status" value="5"/>
</dbReference>
<dbReference type="GO" id="GO:0044550">
    <property type="term" value="P:secondary metabolite biosynthetic process"/>
    <property type="evidence" value="ECO:0007669"/>
    <property type="project" value="TreeGrafter"/>
</dbReference>
<feature type="domain" description="Carrier" evidence="4">
    <location>
        <begin position="3748"/>
        <end position="3825"/>
    </location>
</feature>
<name>A0A1Y2B5M5_9FUNG</name>
<dbReference type="InterPro" id="IPR006162">
    <property type="entry name" value="Ppantetheine_attach_site"/>
</dbReference>